<evidence type="ECO:0000259" key="11">
    <source>
        <dbReference type="PROSITE" id="PS51163"/>
    </source>
</evidence>
<comment type="catalytic activity">
    <reaction evidence="9">
        <text>an acyl phosphate + H2O = a carboxylate + phosphate + H(+)</text>
        <dbReference type="Rhea" id="RHEA:14965"/>
        <dbReference type="ChEBI" id="CHEBI:15377"/>
        <dbReference type="ChEBI" id="CHEBI:15378"/>
        <dbReference type="ChEBI" id="CHEBI:29067"/>
        <dbReference type="ChEBI" id="CHEBI:43474"/>
        <dbReference type="ChEBI" id="CHEBI:59918"/>
        <dbReference type="EC" id="3.6.1.7"/>
    </reaction>
</comment>
<dbReference type="InterPro" id="IPR036046">
    <property type="entry name" value="Acylphosphatase-like_dom_sf"/>
</dbReference>
<evidence type="ECO:0000256" key="6">
    <source>
        <dbReference type="ARBA" id="ARBA00022833"/>
    </source>
</evidence>
<feature type="domain" description="Acylphosphatase-like" evidence="10">
    <location>
        <begin position="11"/>
        <end position="97"/>
    </location>
</feature>
<dbReference type="InterPro" id="IPR001792">
    <property type="entry name" value="Acylphosphatase-like_dom"/>
</dbReference>
<dbReference type="InterPro" id="IPR055128">
    <property type="entry name" value="HypF_C_2"/>
</dbReference>
<dbReference type="Gene3D" id="3.30.420.40">
    <property type="match status" value="1"/>
</dbReference>
<dbReference type="InterPro" id="IPR017968">
    <property type="entry name" value="Acylphosphatase_CS"/>
</dbReference>
<dbReference type="Gene3D" id="3.30.110.120">
    <property type="match status" value="1"/>
</dbReference>
<evidence type="ECO:0000313" key="12">
    <source>
        <dbReference type="EMBL" id="BAP57510.1"/>
    </source>
</evidence>
<dbReference type="InterPro" id="IPR004421">
    <property type="entry name" value="Carbamoyltransferase_HypF"/>
</dbReference>
<dbReference type="OrthoDB" id="9808093at2"/>
<dbReference type="STRING" id="40754.THII_3213"/>
<dbReference type="Gene3D" id="3.90.870.50">
    <property type="match status" value="1"/>
</dbReference>
<sequence>MSIDEVNQFIAQQVILTGRVQGVGFRPYIYRLATQYHLVGWVKNQMGQVEIRVQGTAGAVHTFLANLIPQAPPLAQPQIVSCTPCPLEELTTFTIRASEVTNDKQIHVPPDYFTCQDCLAELHDPQARRYRYPFINCTQCGPRYTLIYRLPYDRPHTSMAEFTLCAECATEYHQPADRRFHAQPLACPRCGPQLYFHQQATQIRDTATALTATVQALQAGQIVAVKGIGGYHLLCVADNEAAILRLRQKKPRPAKPLAVMLPLTAWQTSAESVGIEITAIEATLLQDPQRPIVLARKQAHYSLSAQIAPGLTEIGVMLPYSPLHHLLLEDLAVPVIATSANLSGEPVLTDNAEVEQRLSQVAEAFLHHNRPIVRPADDSVFRTIAEKPRPLRLGRGSAPIELNLPYALPQPVLAVGSHLKNTIALAWDKRVVVSPHVGDLETPRSLDVFTQLIDDFQNLYGVKAELVASDAHPHYGSSRWAKQSRLPVIPIFHHHAHASALAGEFPHEQPWLIFTWDGVGLGVDGTLWGGEALYGQPGHWQRLASLRPFYLPGGEKAGREPWRSALALCWEMNSPWHEVPVDNTDLLYQAWQQRFNCPQTTAVGRLFDAAAALMGILHTANFEGQGPMLLEAASNDSTTHIELLLCLNPAGLWQTDWSPLVDYLLNSGSSIAEKSAVFHNSLAHALLNQAKQLRTLHAIGPVGLCGGVFQNRRLTELARRLLQEAGFTVYLMEQLPTNDASISFGQIIEVVTMIRNNHINSPDARRFEQD</sequence>
<dbReference type="InterPro" id="IPR051060">
    <property type="entry name" value="Carbamoyltrans_HypF-like"/>
</dbReference>
<dbReference type="AlphaFoldDB" id="A0A090APQ3"/>
<dbReference type="Pfam" id="PF00708">
    <property type="entry name" value="Acylphosphatase"/>
    <property type="match status" value="1"/>
</dbReference>
<feature type="active site" evidence="9">
    <location>
        <position position="44"/>
    </location>
</feature>
<dbReference type="KEGG" id="tig:THII_3213"/>
<feature type="active site" evidence="9">
    <location>
        <position position="26"/>
    </location>
</feature>
<evidence type="ECO:0000256" key="7">
    <source>
        <dbReference type="ARBA" id="ARBA00048220"/>
    </source>
</evidence>
<evidence type="ECO:0000256" key="8">
    <source>
        <dbReference type="PIRNR" id="PIRNR006256"/>
    </source>
</evidence>
<dbReference type="GO" id="GO:0051604">
    <property type="term" value="P:protein maturation"/>
    <property type="evidence" value="ECO:0007669"/>
    <property type="project" value="TreeGrafter"/>
</dbReference>
<dbReference type="PROSITE" id="PS51160">
    <property type="entry name" value="ACYLPHOSPHATASE_3"/>
    <property type="match status" value="1"/>
</dbReference>
<dbReference type="HOGENOM" id="CLU_009164_0_0_6"/>
<comment type="similarity">
    <text evidence="2 8">Belongs to the carbamoyltransferase HypF family.</text>
</comment>
<name>A0A090APQ3_9GAMM</name>
<keyword evidence="12" id="KW-0808">Transferase</keyword>
<dbReference type="EC" id="6.2.-.-" evidence="8"/>
<dbReference type="GO" id="GO:0016874">
    <property type="term" value="F:ligase activity"/>
    <property type="evidence" value="ECO:0007669"/>
    <property type="project" value="UniProtKB-UniRule"/>
</dbReference>
<evidence type="ECO:0000259" key="10">
    <source>
        <dbReference type="PROSITE" id="PS51160"/>
    </source>
</evidence>
<evidence type="ECO:0000256" key="9">
    <source>
        <dbReference type="PROSITE-ProRule" id="PRU00520"/>
    </source>
</evidence>
<dbReference type="NCBIfam" id="TIGR00143">
    <property type="entry name" value="hypF"/>
    <property type="match status" value="1"/>
</dbReference>
<dbReference type="GO" id="GO:0003998">
    <property type="term" value="F:acylphosphatase activity"/>
    <property type="evidence" value="ECO:0007669"/>
    <property type="project" value="UniProtKB-EC"/>
</dbReference>
<dbReference type="PIRSF" id="PIRSF006256">
    <property type="entry name" value="CMPcnvr_hdrg_mat"/>
    <property type="match status" value="1"/>
</dbReference>
<keyword evidence="13" id="KW-1185">Reference proteome</keyword>
<dbReference type="InterPro" id="IPR011125">
    <property type="entry name" value="Znf_HypF"/>
</dbReference>
<accession>A0A090APQ3</accession>
<organism evidence="12 13">
    <name type="scientific">Thioploca ingrica</name>
    <dbReference type="NCBI Taxonomy" id="40754"/>
    <lineage>
        <taxon>Bacteria</taxon>
        <taxon>Pseudomonadati</taxon>
        <taxon>Pseudomonadota</taxon>
        <taxon>Gammaproteobacteria</taxon>
        <taxon>Thiotrichales</taxon>
        <taxon>Thiotrichaceae</taxon>
        <taxon>Thioploca</taxon>
    </lineage>
</organism>
<dbReference type="GO" id="GO:0008270">
    <property type="term" value="F:zinc ion binding"/>
    <property type="evidence" value="ECO:0007669"/>
    <property type="project" value="UniProtKB-KW"/>
</dbReference>
<dbReference type="UniPathway" id="UPA00335"/>
<protein>
    <recommendedName>
        <fullName evidence="8">Carbamoyltransferase HypF</fullName>
        <ecNumber evidence="8">6.2.-.-</ecNumber>
    </recommendedName>
</protein>
<evidence type="ECO:0000256" key="1">
    <source>
        <dbReference type="ARBA" id="ARBA00004711"/>
    </source>
</evidence>
<dbReference type="InterPro" id="IPR017945">
    <property type="entry name" value="DHBP_synth_RibB-like_a/b_dom"/>
</dbReference>
<evidence type="ECO:0000256" key="2">
    <source>
        <dbReference type="ARBA" id="ARBA00008097"/>
    </source>
</evidence>
<comment type="catalytic activity">
    <reaction evidence="7 8">
        <text>C-terminal L-cysteinyl-[HypE protein] + carbamoyl phosphate + ATP + H2O = C-terminal S-carboxamide-L-cysteinyl-[HypE protein] + AMP + phosphate + diphosphate + H(+)</text>
        <dbReference type="Rhea" id="RHEA:55636"/>
        <dbReference type="Rhea" id="RHEA-COMP:14247"/>
        <dbReference type="Rhea" id="RHEA-COMP:14392"/>
        <dbReference type="ChEBI" id="CHEBI:15377"/>
        <dbReference type="ChEBI" id="CHEBI:15378"/>
        <dbReference type="ChEBI" id="CHEBI:30616"/>
        <dbReference type="ChEBI" id="CHEBI:33019"/>
        <dbReference type="ChEBI" id="CHEBI:43474"/>
        <dbReference type="ChEBI" id="CHEBI:58228"/>
        <dbReference type="ChEBI" id="CHEBI:76913"/>
        <dbReference type="ChEBI" id="CHEBI:139126"/>
        <dbReference type="ChEBI" id="CHEBI:456215"/>
    </reaction>
</comment>
<comment type="function">
    <text evidence="8">Involved in the maturation of [NiFe] hydrogenases. Along with HypE, it catalyzes the synthesis of the CN ligands of the active site iron of [NiFe]-hydrogenases. HypF functions as a carbamoyl transferase using carbamoylphosphate as a substrate and transferring the carboxamido moiety in an ATP-dependent reaction to the thiolate of the C-terminal cysteine of HypE yielding a protein-S-carboxamide.</text>
</comment>
<dbReference type="SUPFAM" id="SSF54975">
    <property type="entry name" value="Acylphosphatase/BLUF domain-like"/>
    <property type="match status" value="1"/>
</dbReference>
<proteinExistence type="inferred from homology"/>
<dbReference type="GO" id="GO:0003725">
    <property type="term" value="F:double-stranded RNA binding"/>
    <property type="evidence" value="ECO:0007669"/>
    <property type="project" value="InterPro"/>
</dbReference>
<dbReference type="PROSITE" id="PS51163">
    <property type="entry name" value="YRDC"/>
    <property type="match status" value="1"/>
</dbReference>
<dbReference type="Pfam" id="PF01300">
    <property type="entry name" value="Sua5_yciO_yrdC"/>
    <property type="match status" value="1"/>
</dbReference>
<dbReference type="Proteomes" id="UP000031623">
    <property type="component" value="Chromosome"/>
</dbReference>
<dbReference type="Pfam" id="PF07503">
    <property type="entry name" value="zf-HYPF"/>
    <property type="match status" value="2"/>
</dbReference>
<feature type="domain" description="YrdC-like" evidence="11">
    <location>
        <begin position="207"/>
        <end position="396"/>
    </location>
</feature>
<evidence type="ECO:0000256" key="3">
    <source>
        <dbReference type="ARBA" id="ARBA00022598"/>
    </source>
</evidence>
<gene>
    <name evidence="12" type="ORF">THII_3213</name>
</gene>
<evidence type="ECO:0000256" key="4">
    <source>
        <dbReference type="ARBA" id="ARBA00022723"/>
    </source>
</evidence>
<keyword evidence="3" id="KW-0436">Ligase</keyword>
<keyword evidence="4" id="KW-0479">Metal-binding</keyword>
<evidence type="ECO:0000256" key="5">
    <source>
        <dbReference type="ARBA" id="ARBA00022771"/>
    </source>
</evidence>
<dbReference type="PANTHER" id="PTHR42959:SF1">
    <property type="entry name" value="CARBAMOYLTRANSFERASE HYPF"/>
    <property type="match status" value="1"/>
</dbReference>
<dbReference type="PROSITE" id="PS00150">
    <property type="entry name" value="ACYLPHOSPHATASE_1"/>
    <property type="match status" value="1"/>
</dbReference>
<dbReference type="PANTHER" id="PTHR42959">
    <property type="entry name" value="CARBAMOYLTRANSFERASE"/>
    <property type="match status" value="1"/>
</dbReference>
<dbReference type="GO" id="GO:0016743">
    <property type="term" value="F:carboxyl- or carbamoyltransferase activity"/>
    <property type="evidence" value="ECO:0007669"/>
    <property type="project" value="UniProtKB-UniRule"/>
</dbReference>
<dbReference type="Gene3D" id="3.30.420.360">
    <property type="match status" value="1"/>
</dbReference>
<dbReference type="InterPro" id="IPR006070">
    <property type="entry name" value="Sua5-like_dom"/>
</dbReference>
<keyword evidence="6" id="KW-0862">Zinc</keyword>
<keyword evidence="9" id="KW-0378">Hydrolase</keyword>
<reference evidence="12 13" key="1">
    <citation type="journal article" date="2014" name="ISME J.">
        <title>Ecophysiology of Thioploca ingrica as revealed by the complete genome sequence supplemented with proteomic evidence.</title>
        <authorList>
            <person name="Kojima H."/>
            <person name="Ogura Y."/>
            <person name="Yamamoto N."/>
            <person name="Togashi T."/>
            <person name="Mori H."/>
            <person name="Watanabe T."/>
            <person name="Nemoto F."/>
            <person name="Kurokawa K."/>
            <person name="Hayashi T."/>
            <person name="Fukui M."/>
        </authorList>
    </citation>
    <scope>NUCLEOTIDE SEQUENCE [LARGE SCALE GENOMIC DNA]</scope>
</reference>
<dbReference type="SUPFAM" id="SSF55821">
    <property type="entry name" value="YrdC/RibB"/>
    <property type="match status" value="1"/>
</dbReference>
<comment type="pathway">
    <text evidence="1 8">Protein modification; [NiFe] hydrogenase maturation.</text>
</comment>
<dbReference type="EMBL" id="AP014633">
    <property type="protein sequence ID" value="BAP57510.1"/>
    <property type="molecule type" value="Genomic_DNA"/>
</dbReference>
<dbReference type="Pfam" id="PF17788">
    <property type="entry name" value="HypF_C"/>
    <property type="match status" value="1"/>
</dbReference>
<evidence type="ECO:0000313" key="13">
    <source>
        <dbReference type="Proteomes" id="UP000031623"/>
    </source>
</evidence>
<dbReference type="Pfam" id="PF22521">
    <property type="entry name" value="HypF_C_2"/>
    <property type="match status" value="1"/>
</dbReference>
<dbReference type="InterPro" id="IPR041440">
    <property type="entry name" value="HypF_C"/>
</dbReference>
<keyword evidence="5" id="KW-0863">Zinc-finger</keyword>